<evidence type="ECO:0000256" key="1">
    <source>
        <dbReference type="SAM" id="MobiDB-lite"/>
    </source>
</evidence>
<dbReference type="AlphaFoldDB" id="A0A1C3V3N8"/>
<gene>
    <name evidence="2" type="ORF">GA0061099_1003116</name>
</gene>
<reference evidence="2 3" key="1">
    <citation type="submission" date="2016-08" db="EMBL/GenBank/DDBJ databases">
        <authorList>
            <person name="Seilhamer J.J."/>
        </authorList>
    </citation>
    <scope>NUCLEOTIDE SEQUENCE [LARGE SCALE GENOMIC DNA]</scope>
    <source>
        <strain evidence="2 3">CCBAU 10071</strain>
    </source>
</reference>
<organism evidence="2 3">
    <name type="scientific">Bradyrhizobium yuanmingense</name>
    <dbReference type="NCBI Taxonomy" id="108015"/>
    <lineage>
        <taxon>Bacteria</taxon>
        <taxon>Pseudomonadati</taxon>
        <taxon>Pseudomonadota</taxon>
        <taxon>Alphaproteobacteria</taxon>
        <taxon>Hyphomicrobiales</taxon>
        <taxon>Nitrobacteraceae</taxon>
        <taxon>Bradyrhizobium</taxon>
    </lineage>
</organism>
<proteinExistence type="predicted"/>
<accession>A0A1C3V3N8</accession>
<dbReference type="Proteomes" id="UP000183174">
    <property type="component" value="Unassembled WGS sequence"/>
</dbReference>
<protein>
    <submittedName>
        <fullName evidence="2">Uncharacterized protein</fullName>
    </submittedName>
</protein>
<feature type="compositionally biased region" description="Basic and acidic residues" evidence="1">
    <location>
        <begin position="89"/>
        <end position="102"/>
    </location>
</feature>
<evidence type="ECO:0000313" key="2">
    <source>
        <dbReference type="EMBL" id="SCB22268.1"/>
    </source>
</evidence>
<name>A0A1C3V3N8_9BRAD</name>
<sequence length="113" mass="12656">MHQAARLEFERVMEEFVRWHVVPENERSPAPAWWWGPAMAVVDDQEPMSATSCCALNVSEGTSFAEGARAILALFTEQTSLTAPQDFPSKSEGEEHEVRELHPQPSDDSAFQP</sequence>
<dbReference type="RefSeq" id="WP_036021076.1">
    <property type="nucleotide sequence ID" value="NZ_FMAE01000003.1"/>
</dbReference>
<dbReference type="EMBL" id="FMAE01000003">
    <property type="protein sequence ID" value="SCB22268.1"/>
    <property type="molecule type" value="Genomic_DNA"/>
</dbReference>
<feature type="region of interest" description="Disordered" evidence="1">
    <location>
        <begin position="82"/>
        <end position="113"/>
    </location>
</feature>
<evidence type="ECO:0000313" key="3">
    <source>
        <dbReference type="Proteomes" id="UP000183174"/>
    </source>
</evidence>